<evidence type="ECO:0000256" key="1">
    <source>
        <dbReference type="SAM" id="MobiDB-lite"/>
    </source>
</evidence>
<gene>
    <name evidence="2" type="ORF">AGR13a_Lc100041</name>
</gene>
<protein>
    <submittedName>
        <fullName evidence="2">Uncharacterized protein</fullName>
    </submittedName>
</protein>
<evidence type="ECO:0000313" key="2">
    <source>
        <dbReference type="EMBL" id="CUX45377.1"/>
    </source>
</evidence>
<proteinExistence type="predicted"/>
<evidence type="ECO:0000313" key="3">
    <source>
        <dbReference type="Proteomes" id="UP000191812"/>
    </source>
</evidence>
<organism evidence="2 3">
    <name type="scientific">Agrobacterium genomosp. 13 str. CFBP 6927</name>
    <dbReference type="NCBI Taxonomy" id="1183428"/>
    <lineage>
        <taxon>Bacteria</taxon>
        <taxon>Pseudomonadati</taxon>
        <taxon>Pseudomonadota</taxon>
        <taxon>Alphaproteobacteria</taxon>
        <taxon>Hyphomicrobiales</taxon>
        <taxon>Rhizobiaceae</taxon>
        <taxon>Rhizobium/Agrobacterium group</taxon>
        <taxon>Agrobacterium</taxon>
        <taxon>Agrobacterium tumefaciens complex</taxon>
    </lineage>
</organism>
<comment type="caution">
    <text evidence="2">The sequence shown here is derived from an EMBL/GenBank/DDBJ whole genome shotgun (WGS) entry which is preliminary data.</text>
</comment>
<name>A0ABM9VIR0_9HYPH</name>
<sequence>MGSRADTGRQGLIFAMQHHDK</sequence>
<keyword evidence="3" id="KW-1185">Reference proteome</keyword>
<dbReference type="Proteomes" id="UP000191812">
    <property type="component" value="Unassembled WGS sequence"/>
</dbReference>
<dbReference type="EMBL" id="FBWH01000036">
    <property type="protein sequence ID" value="CUX45377.1"/>
    <property type="molecule type" value="Genomic_DNA"/>
</dbReference>
<feature type="region of interest" description="Disordered" evidence="1">
    <location>
        <begin position="1"/>
        <end position="21"/>
    </location>
</feature>
<reference evidence="2 3" key="1">
    <citation type="submission" date="2016-01" db="EMBL/GenBank/DDBJ databases">
        <authorList>
            <person name="Regsiter A."/>
            <person name="william w."/>
        </authorList>
    </citation>
    <scope>NUCLEOTIDE SEQUENCE [LARGE SCALE GENOMIC DNA]</scope>
    <source>
        <strain evidence="2 3">CFBP 6927</strain>
    </source>
</reference>
<accession>A0ABM9VIR0</accession>